<gene>
    <name evidence="3" type="ORF">I316_04493</name>
</gene>
<dbReference type="CDD" id="cd02181">
    <property type="entry name" value="GH16_fungal_Lam16A_glucanase"/>
    <property type="match status" value="1"/>
</dbReference>
<evidence type="ECO:0000313" key="3">
    <source>
        <dbReference type="EMBL" id="OCF33781.1"/>
    </source>
</evidence>
<dbReference type="EMBL" id="KI669503">
    <property type="protein sequence ID" value="OCF33781.1"/>
    <property type="molecule type" value="Genomic_DNA"/>
</dbReference>
<dbReference type="GO" id="GO:0009251">
    <property type="term" value="P:glucan catabolic process"/>
    <property type="evidence" value="ECO:0007669"/>
    <property type="project" value="TreeGrafter"/>
</dbReference>
<dbReference type="Proteomes" id="UP000092666">
    <property type="component" value="Unassembled WGS sequence"/>
</dbReference>
<keyword evidence="1" id="KW-0732">Signal</keyword>
<sequence length="400" mass="42580">MRLTPELSVGAALLLGAGIVRAAEYPRTESHSGTSFFDGFRFPVEAYDNTTNGDVFWATPQNTSLLYINDAGRVILKVDNTSLVPYNEKRYAPKLFSKSTYNPGTVWVMDAVHVPYGCSVWGAFWTQGPNWPTGGEIDIFEGIHMRKQNMMALHTDGTVAECKIDRSKSMSGRIDSEDCNQDVNNGSGCTVFDNNEQSYGEAFSQAGGGVYVTEWSTDAIRIWFIARSAVPSSLTLTAENIDTSTLGTPVAEYSSSTCDIEKLFLPQTLTINIVLCGDFASLPALLEETCPALVGDKTCYTTYVIDDASATYANAYFELNYINVYSTNSSGSASGSGSSTTTLTDGMGKATTTVTAGVGTHTNGTANGGGSSDAAKTVQRGMIGALMMGSVGLVAGLRVL</sequence>
<feature type="domain" description="GH16" evidence="2">
    <location>
        <begin position="20"/>
        <end position="282"/>
    </location>
</feature>
<accession>A0A1B9GRW3</accession>
<dbReference type="GO" id="GO:0004553">
    <property type="term" value="F:hydrolase activity, hydrolyzing O-glycosyl compounds"/>
    <property type="evidence" value="ECO:0007669"/>
    <property type="project" value="InterPro"/>
</dbReference>
<evidence type="ECO:0000256" key="1">
    <source>
        <dbReference type="SAM" id="SignalP"/>
    </source>
</evidence>
<dbReference type="InterPro" id="IPR013320">
    <property type="entry name" value="ConA-like_dom_sf"/>
</dbReference>
<dbReference type="OrthoDB" id="192832at2759"/>
<name>A0A1B9GRW3_9TREE</name>
<dbReference type="Gene3D" id="2.60.120.200">
    <property type="match status" value="1"/>
</dbReference>
<dbReference type="Pfam" id="PF26113">
    <property type="entry name" value="GH16_XgeA"/>
    <property type="match status" value="1"/>
</dbReference>
<keyword evidence="4" id="KW-1185">Reference proteome</keyword>
<reference evidence="3 4" key="1">
    <citation type="submission" date="2013-07" db="EMBL/GenBank/DDBJ databases">
        <title>The Genome Sequence of Cryptococcus heveanensis BCC8398.</title>
        <authorList>
            <consortium name="The Broad Institute Genome Sequencing Platform"/>
            <person name="Cuomo C."/>
            <person name="Litvintseva A."/>
            <person name="Chen Y."/>
            <person name="Heitman J."/>
            <person name="Sun S."/>
            <person name="Springer D."/>
            <person name="Dromer F."/>
            <person name="Young S.K."/>
            <person name="Zeng Q."/>
            <person name="Gargeya S."/>
            <person name="Fitzgerald M."/>
            <person name="Abouelleil A."/>
            <person name="Alvarado L."/>
            <person name="Berlin A.M."/>
            <person name="Chapman S.B."/>
            <person name="Dewar J."/>
            <person name="Goldberg J."/>
            <person name="Griggs A."/>
            <person name="Gujja S."/>
            <person name="Hansen M."/>
            <person name="Howarth C."/>
            <person name="Imamovic A."/>
            <person name="Larimer J."/>
            <person name="McCowan C."/>
            <person name="Murphy C."/>
            <person name="Pearson M."/>
            <person name="Priest M."/>
            <person name="Roberts A."/>
            <person name="Saif S."/>
            <person name="Shea T."/>
            <person name="Sykes S."/>
            <person name="Wortman J."/>
            <person name="Nusbaum C."/>
            <person name="Birren B."/>
        </authorList>
    </citation>
    <scope>NUCLEOTIDE SEQUENCE [LARGE SCALE GENOMIC DNA]</scope>
    <source>
        <strain evidence="3 4">BCC8398</strain>
    </source>
</reference>
<dbReference type="PANTHER" id="PTHR10963">
    <property type="entry name" value="GLYCOSYL HYDROLASE-RELATED"/>
    <property type="match status" value="1"/>
</dbReference>
<evidence type="ECO:0000259" key="2">
    <source>
        <dbReference type="PROSITE" id="PS51762"/>
    </source>
</evidence>
<dbReference type="AlphaFoldDB" id="A0A1B9GRW3"/>
<dbReference type="SUPFAM" id="SSF49899">
    <property type="entry name" value="Concanavalin A-like lectins/glucanases"/>
    <property type="match status" value="1"/>
</dbReference>
<feature type="chain" id="PRO_5008627312" evidence="1">
    <location>
        <begin position="23"/>
        <end position="400"/>
    </location>
</feature>
<organism evidence="3 4">
    <name type="scientific">Kwoniella heveanensis BCC8398</name>
    <dbReference type="NCBI Taxonomy" id="1296120"/>
    <lineage>
        <taxon>Eukaryota</taxon>
        <taxon>Fungi</taxon>
        <taxon>Dikarya</taxon>
        <taxon>Basidiomycota</taxon>
        <taxon>Agaricomycotina</taxon>
        <taxon>Tremellomycetes</taxon>
        <taxon>Tremellales</taxon>
        <taxon>Cryptococcaceae</taxon>
        <taxon>Kwoniella</taxon>
    </lineage>
</organism>
<proteinExistence type="predicted"/>
<dbReference type="STRING" id="1296120.A0A1B9GRW3"/>
<feature type="signal peptide" evidence="1">
    <location>
        <begin position="1"/>
        <end position="22"/>
    </location>
</feature>
<protein>
    <submittedName>
        <fullName evidence="3">Endo-1,3(4)-beta-glucanase</fullName>
    </submittedName>
</protein>
<dbReference type="PANTHER" id="PTHR10963:SF24">
    <property type="entry name" value="GLYCOSIDASE C21B10.07-RELATED"/>
    <property type="match status" value="1"/>
</dbReference>
<dbReference type="InterPro" id="IPR050546">
    <property type="entry name" value="Glycosyl_Hydrlase_16"/>
</dbReference>
<reference evidence="4" key="2">
    <citation type="submission" date="2013-12" db="EMBL/GenBank/DDBJ databases">
        <title>Evolution of pathogenesis and genome organization in the Tremellales.</title>
        <authorList>
            <person name="Cuomo C."/>
            <person name="Litvintseva A."/>
            <person name="Heitman J."/>
            <person name="Chen Y."/>
            <person name="Sun S."/>
            <person name="Springer D."/>
            <person name="Dromer F."/>
            <person name="Young S."/>
            <person name="Zeng Q."/>
            <person name="Chapman S."/>
            <person name="Gujja S."/>
            <person name="Saif S."/>
            <person name="Birren B."/>
        </authorList>
    </citation>
    <scope>NUCLEOTIDE SEQUENCE [LARGE SCALE GENOMIC DNA]</scope>
    <source>
        <strain evidence="4">BCC8398</strain>
    </source>
</reference>
<dbReference type="InterPro" id="IPR000757">
    <property type="entry name" value="Beta-glucanase-like"/>
</dbReference>
<dbReference type="FunFam" id="2.60.120.200:FF:000179">
    <property type="entry name" value="Unplaced genomic scaffold supercont1.19, whole genome shotgun sequence"/>
    <property type="match status" value="1"/>
</dbReference>
<dbReference type="PROSITE" id="PS51762">
    <property type="entry name" value="GH16_2"/>
    <property type="match status" value="1"/>
</dbReference>
<evidence type="ECO:0000313" key="4">
    <source>
        <dbReference type="Proteomes" id="UP000092666"/>
    </source>
</evidence>